<name>A0A0B8T805_9SPHI</name>
<feature type="compositionally biased region" description="Polar residues" evidence="1">
    <location>
        <begin position="375"/>
        <end position="390"/>
    </location>
</feature>
<dbReference type="InterPro" id="IPR008969">
    <property type="entry name" value="CarboxyPept-like_regulatory"/>
</dbReference>
<dbReference type="STRING" id="1229276.DI53_2184"/>
<dbReference type="OrthoDB" id="1086219at2"/>
<dbReference type="eggNOG" id="COG1629">
    <property type="taxonomic scope" value="Bacteria"/>
</dbReference>
<dbReference type="Gene3D" id="2.60.40.1120">
    <property type="entry name" value="Carboxypeptidase-like, regulatory domain"/>
    <property type="match status" value="1"/>
</dbReference>
<reference evidence="4 5" key="2">
    <citation type="journal article" date="2015" name="PLoS ONE">
        <title>Whole-Genome Optical Mapping and Finished Genome Sequence of Sphingobacterium deserti sp. nov., a New Species Isolated from the Western Desert of China.</title>
        <authorList>
            <person name="Teng C."/>
            <person name="Zhou Z."/>
            <person name="Molnar I."/>
            <person name="Li X."/>
            <person name="Tang R."/>
            <person name="Chen M."/>
            <person name="Wang L."/>
            <person name="Su S."/>
            <person name="Zhang W."/>
            <person name="Lin M."/>
        </authorList>
    </citation>
    <scope>NUCLEOTIDE SEQUENCE [LARGE SCALE GENOMIC DNA]</scope>
    <source>
        <strain evidence="5">ACCC05744</strain>
    </source>
</reference>
<feature type="compositionally biased region" description="Basic and acidic residues" evidence="1">
    <location>
        <begin position="391"/>
        <end position="417"/>
    </location>
</feature>
<keyword evidence="2" id="KW-0732">Signal</keyword>
<dbReference type="EMBL" id="JJMU01000032">
    <property type="protein sequence ID" value="KGE13990.1"/>
    <property type="molecule type" value="Genomic_DNA"/>
</dbReference>
<dbReference type="Proteomes" id="UP000031802">
    <property type="component" value="Unassembled WGS sequence"/>
</dbReference>
<dbReference type="Pfam" id="PF14905">
    <property type="entry name" value="OMP_b-brl_3"/>
    <property type="match status" value="1"/>
</dbReference>
<comment type="caution">
    <text evidence="4">The sequence shown here is derived from an EMBL/GenBank/DDBJ whole genome shotgun (WGS) entry which is preliminary data.</text>
</comment>
<sequence>MKRVILLFSFFLVHQLFAQQRVEGVVVDQSDNALLTNASIVLLDTDSIMRYFTRADDKGAFQFSKVAKGHYILIATYPKFEIFSRELVVDKKPIVLDSIKISSQSNLLEEVVINQKIPIKIKGDTIEYDAGSFETEKNAKLEDLLRRLPGLTVSASGEITAQGKTVSRVLIDGEEFFGYDPKIAIRNVRADAIDKVQVYERKSEEAELTGIDDGVRLQTVNVVLKEEARKGIFGNANASIGTQGLFDANLFSAKFDQTERIGITGSWNNMGSSGDASRIRMNNQIIGEPSYKSAGVNYENNFLQRKLHLTSNYNFNNNSLANESSSYNKRVLNNGITQETTQEERSLSDNKNNILRAQVKYKLDSVSNLNIQLNGSKGIASSSNTSNSETFRNENRKANDFDRDNSRQSDKDGMDLRLDYRRRLNNSGRSMNVHLNTNIDNTKGTNLIDEITNYYDSLGQYDRSVIIDQTRITENKNNRISASLNINEPLTKDLYLTFGYSFNTAKQSGLVNAFNNMPDGQEPILDTLYSQDQQSLARNNGLDINLNYNLEKININLSSKTVYRYQELTDSYRQIALNRNFWQNNLQANVSYRISNSQNLTLGYQNNTNVPSFAQLQPLQPPTNDLYRQLGNPDLKREVNNTINLNFSKFSLLKASSLNINANANIVNSAIVNKSIIDSLGRTTATYVNIQDNSNWNARVNINYGKPILRGLVQFGPFASFSYDNNYQFINGDLNRNNTANANTGINANKQSSKNVDFNVNLSFGLNREANSIQREFDNTAFRSSTNADLKFFLPFKFSLTQVIFYSYTGKTKVFPQPIQQFYMNLELTRKLLASEALLVSIKAFDIFDSFNNINRTVGNSSFSESQQQTLSQYFMVGLKWDFNKNLGKKND</sequence>
<evidence type="ECO:0000256" key="2">
    <source>
        <dbReference type="SAM" id="SignalP"/>
    </source>
</evidence>
<dbReference type="SUPFAM" id="SSF56935">
    <property type="entry name" value="Porins"/>
    <property type="match status" value="1"/>
</dbReference>
<proteinExistence type="predicted"/>
<evidence type="ECO:0000256" key="1">
    <source>
        <dbReference type="SAM" id="MobiDB-lite"/>
    </source>
</evidence>
<feature type="region of interest" description="Disordered" evidence="1">
    <location>
        <begin position="375"/>
        <end position="417"/>
    </location>
</feature>
<gene>
    <name evidence="4" type="ORF">DI53_2184</name>
</gene>
<feature type="chain" id="PRO_5002125276" evidence="2">
    <location>
        <begin position="19"/>
        <end position="892"/>
    </location>
</feature>
<protein>
    <submittedName>
        <fullName evidence="4">TonB-dependent receptor</fullName>
    </submittedName>
</protein>
<reference evidence="5" key="1">
    <citation type="submission" date="2014-04" db="EMBL/GenBank/DDBJ databases">
        <title>Whole-Genome optical mapping and complete genome sequence of Sphingobacterium deserti sp. nov., a new spaces isolated from desert in the west of China.</title>
        <authorList>
            <person name="Teng C."/>
            <person name="Zhou Z."/>
            <person name="Li X."/>
            <person name="Chen M."/>
            <person name="Lin M."/>
            <person name="Wang L."/>
            <person name="Su S."/>
            <person name="Zhang C."/>
            <person name="Zhang W."/>
        </authorList>
    </citation>
    <scope>NUCLEOTIDE SEQUENCE [LARGE SCALE GENOMIC DNA]</scope>
    <source>
        <strain evidence="5">ACCC05744</strain>
    </source>
</reference>
<evidence type="ECO:0000313" key="4">
    <source>
        <dbReference type="EMBL" id="KGE13990.1"/>
    </source>
</evidence>
<dbReference type="PATRIC" id="fig|1229276.3.peg.2246"/>
<evidence type="ECO:0000259" key="3">
    <source>
        <dbReference type="Pfam" id="PF14905"/>
    </source>
</evidence>
<keyword evidence="4" id="KW-0675">Receptor</keyword>
<dbReference type="Pfam" id="PF13620">
    <property type="entry name" value="CarboxypepD_reg"/>
    <property type="match status" value="1"/>
</dbReference>
<organism evidence="4 5">
    <name type="scientific">Sphingobacterium deserti</name>
    <dbReference type="NCBI Taxonomy" id="1229276"/>
    <lineage>
        <taxon>Bacteria</taxon>
        <taxon>Pseudomonadati</taxon>
        <taxon>Bacteroidota</taxon>
        <taxon>Sphingobacteriia</taxon>
        <taxon>Sphingobacteriales</taxon>
        <taxon>Sphingobacteriaceae</taxon>
        <taxon>Sphingobacterium</taxon>
    </lineage>
</organism>
<dbReference type="InterPro" id="IPR041700">
    <property type="entry name" value="OMP_b-brl_3"/>
</dbReference>
<dbReference type="SUPFAM" id="SSF49464">
    <property type="entry name" value="Carboxypeptidase regulatory domain-like"/>
    <property type="match status" value="1"/>
</dbReference>
<dbReference type="RefSeq" id="WP_037498890.1">
    <property type="nucleotide sequence ID" value="NZ_JJMU01000032.1"/>
</dbReference>
<evidence type="ECO:0000313" key="5">
    <source>
        <dbReference type="Proteomes" id="UP000031802"/>
    </source>
</evidence>
<feature type="signal peptide" evidence="2">
    <location>
        <begin position="1"/>
        <end position="18"/>
    </location>
</feature>
<keyword evidence="5" id="KW-1185">Reference proteome</keyword>
<feature type="domain" description="Outer membrane protein beta-barrel" evidence="3">
    <location>
        <begin position="423"/>
        <end position="705"/>
    </location>
</feature>
<accession>A0A0B8T805</accession>
<dbReference type="AlphaFoldDB" id="A0A0B8T805"/>